<reference evidence="2 3" key="1">
    <citation type="journal article" date="2015" name="PLoS Pathog.">
        <title>Leptomonas seymouri: Adaptations to the Dixenous Life Cycle Analyzed by Genome Sequencing, Transcriptome Profiling and Co-infection with Leishmania donovani.</title>
        <authorList>
            <person name="Kraeva N."/>
            <person name="Butenko A."/>
            <person name="Hlavacova J."/>
            <person name="Kostygov A."/>
            <person name="Myskova J."/>
            <person name="Grybchuk D."/>
            <person name="Lestinova T."/>
            <person name="Votypka J."/>
            <person name="Volf P."/>
            <person name="Opperdoes F."/>
            <person name="Flegontov P."/>
            <person name="Lukes J."/>
            <person name="Yurchenko V."/>
        </authorList>
    </citation>
    <scope>NUCLEOTIDE SEQUENCE [LARGE SCALE GENOMIC DNA]</scope>
    <source>
        <strain evidence="2 3">ATCC 30220</strain>
    </source>
</reference>
<feature type="region of interest" description="Disordered" evidence="1">
    <location>
        <begin position="139"/>
        <end position="183"/>
    </location>
</feature>
<accession>A0A0N1HUD1</accession>
<protein>
    <submittedName>
        <fullName evidence="2">Uncharacterized protein</fullName>
    </submittedName>
</protein>
<dbReference type="OrthoDB" id="10686461at2759"/>
<dbReference type="VEuPathDB" id="TriTrypDB:Lsey_0327_0080"/>
<dbReference type="Proteomes" id="UP000038009">
    <property type="component" value="Unassembled WGS sequence"/>
</dbReference>
<keyword evidence="3" id="KW-1185">Reference proteome</keyword>
<feature type="region of interest" description="Disordered" evidence="1">
    <location>
        <begin position="1"/>
        <end position="30"/>
    </location>
</feature>
<dbReference type="AlphaFoldDB" id="A0A0N1HUD1"/>
<dbReference type="EMBL" id="LJSK01000327">
    <property type="protein sequence ID" value="KPI83774.1"/>
    <property type="molecule type" value="Genomic_DNA"/>
</dbReference>
<sequence length="502" mass="53718">MSTRPPRHSSPLPPPQGDRRPRLAPHSQSGHTEVLAVVPAAAADACGGCENTGTETFGSGSTAARTMQLCEPLLPTLCADAERVTQGSQPLHSDSAVAAGHAGRDPAETMPRCARLCDVQHHCNTVFTQAGEVFGKAEQYPPREASREKALRGGSEDEASHDAATSTCAGELVVGEPNERAGDGDRLVEESPALLLPLLLLTPPNTEAARDDTQRDPLVPAHDTAEYTSLSGRGADGDVHASSAWRSGSCTQVARLMLPARREPPSSVFDFTILHRVSAPQPMLRANEFDDPTTAVRNVGVLLLRNCEDARSAEVSSNARLAAVSGGHDTGVAPRLSSFAAAAEQAAPSCPPSPSRTAARHLQASPSALTSLWRRPHWQRVRSYARFERAVQGCKRWRDSFIYKDEHLTPVSFDAFSSRGETCLSSSLSAAPGAALRDPMQPWCHAKRHFNRLCSQRCAGCANTEEDCDCEDAFVGAAALWAAEQMCLHDSVREVGDAARTR</sequence>
<gene>
    <name evidence="2" type="ORF">ABL78_7190</name>
</gene>
<feature type="compositionally biased region" description="Basic and acidic residues" evidence="1">
    <location>
        <begin position="144"/>
        <end position="161"/>
    </location>
</feature>
<evidence type="ECO:0000256" key="1">
    <source>
        <dbReference type="SAM" id="MobiDB-lite"/>
    </source>
</evidence>
<comment type="caution">
    <text evidence="2">The sequence shown here is derived from an EMBL/GenBank/DDBJ whole genome shotgun (WGS) entry which is preliminary data.</text>
</comment>
<evidence type="ECO:0000313" key="2">
    <source>
        <dbReference type="EMBL" id="KPI83774.1"/>
    </source>
</evidence>
<evidence type="ECO:0000313" key="3">
    <source>
        <dbReference type="Proteomes" id="UP000038009"/>
    </source>
</evidence>
<dbReference type="OMA" id="AGCANTE"/>
<proteinExistence type="predicted"/>
<organism evidence="2 3">
    <name type="scientific">Leptomonas seymouri</name>
    <dbReference type="NCBI Taxonomy" id="5684"/>
    <lineage>
        <taxon>Eukaryota</taxon>
        <taxon>Discoba</taxon>
        <taxon>Euglenozoa</taxon>
        <taxon>Kinetoplastea</taxon>
        <taxon>Metakinetoplastina</taxon>
        <taxon>Trypanosomatida</taxon>
        <taxon>Trypanosomatidae</taxon>
        <taxon>Leishmaniinae</taxon>
        <taxon>Leptomonas</taxon>
    </lineage>
</organism>
<name>A0A0N1HUD1_LEPSE</name>